<evidence type="ECO:0000256" key="1">
    <source>
        <dbReference type="ARBA" id="ARBA00022723"/>
    </source>
</evidence>
<dbReference type="AlphaFoldDB" id="A0A183S7E8"/>
<dbReference type="Proteomes" id="UP000275846">
    <property type="component" value="Unassembled WGS sequence"/>
</dbReference>
<evidence type="ECO:0000313" key="10">
    <source>
        <dbReference type="Proteomes" id="UP000275846"/>
    </source>
</evidence>
<evidence type="ECO:0000256" key="7">
    <source>
        <dbReference type="PROSITE-ProRule" id="PRU00042"/>
    </source>
</evidence>
<protein>
    <submittedName>
        <fullName evidence="11">C2H2-type domain-containing protein</fullName>
    </submittedName>
</protein>
<dbReference type="Gene3D" id="3.30.160.60">
    <property type="entry name" value="Classic Zinc Finger"/>
    <property type="match status" value="1"/>
</dbReference>
<proteinExistence type="predicted"/>
<evidence type="ECO:0000313" key="11">
    <source>
        <dbReference type="WBParaSite" id="SSLN_0000015401-mRNA-1"/>
    </source>
</evidence>
<dbReference type="PANTHER" id="PTHR45988:SF18">
    <property type="entry name" value="C2H2-TYPE ZINC FINGER FAMILY PROTEIN"/>
    <property type="match status" value="1"/>
</dbReference>
<dbReference type="SMART" id="SM00355">
    <property type="entry name" value="ZnF_C2H2"/>
    <property type="match status" value="3"/>
</dbReference>
<dbReference type="InterPro" id="IPR013087">
    <property type="entry name" value="Znf_C2H2_type"/>
</dbReference>
<dbReference type="GO" id="GO:0005634">
    <property type="term" value="C:nucleus"/>
    <property type="evidence" value="ECO:0007669"/>
    <property type="project" value="TreeGrafter"/>
</dbReference>
<dbReference type="Pfam" id="PF00096">
    <property type="entry name" value="zf-C2H2"/>
    <property type="match status" value="2"/>
</dbReference>
<evidence type="ECO:0000256" key="5">
    <source>
        <dbReference type="ARBA" id="ARBA00023015"/>
    </source>
</evidence>
<reference evidence="9 10" key="2">
    <citation type="submission" date="2018-11" db="EMBL/GenBank/DDBJ databases">
        <authorList>
            <consortium name="Pathogen Informatics"/>
        </authorList>
    </citation>
    <scope>NUCLEOTIDE SEQUENCE [LARGE SCALE GENOMIC DNA]</scope>
    <source>
        <strain evidence="9 10">NST_G2</strain>
    </source>
</reference>
<feature type="domain" description="C2H2-type" evidence="8">
    <location>
        <begin position="240"/>
        <end position="262"/>
    </location>
</feature>
<dbReference type="EMBL" id="UYSU01000076">
    <property type="protein sequence ID" value="VDL83352.1"/>
    <property type="molecule type" value="Genomic_DNA"/>
</dbReference>
<dbReference type="GO" id="GO:0003700">
    <property type="term" value="F:DNA-binding transcription factor activity"/>
    <property type="evidence" value="ECO:0007669"/>
    <property type="project" value="InterPro"/>
</dbReference>
<evidence type="ECO:0000259" key="8">
    <source>
        <dbReference type="PROSITE" id="PS50157"/>
    </source>
</evidence>
<evidence type="ECO:0000256" key="2">
    <source>
        <dbReference type="ARBA" id="ARBA00022737"/>
    </source>
</evidence>
<feature type="domain" description="C2H2-type" evidence="8">
    <location>
        <begin position="112"/>
        <end position="139"/>
    </location>
</feature>
<keyword evidence="10" id="KW-1185">Reference proteome</keyword>
<keyword evidence="5" id="KW-0805">Transcription regulation</keyword>
<dbReference type="PROSITE" id="PS00028">
    <property type="entry name" value="ZINC_FINGER_C2H2_1"/>
    <property type="match status" value="2"/>
</dbReference>
<dbReference type="WBParaSite" id="SSLN_0000015401-mRNA-1">
    <property type="protein sequence ID" value="SSLN_0000015401-mRNA-1"/>
    <property type="gene ID" value="SSLN_0000015401"/>
</dbReference>
<accession>A0A183S7E8</accession>
<dbReference type="InterPro" id="IPR036236">
    <property type="entry name" value="Znf_C2H2_sf"/>
</dbReference>
<dbReference type="GO" id="GO:0008270">
    <property type="term" value="F:zinc ion binding"/>
    <property type="evidence" value="ECO:0007669"/>
    <property type="project" value="UniProtKB-KW"/>
</dbReference>
<feature type="domain" description="C2H2-type" evidence="8">
    <location>
        <begin position="198"/>
        <end position="225"/>
    </location>
</feature>
<keyword evidence="1" id="KW-0479">Metal-binding</keyword>
<reference evidence="11" key="1">
    <citation type="submission" date="2016-06" db="UniProtKB">
        <authorList>
            <consortium name="WormBaseParasite"/>
        </authorList>
    </citation>
    <scope>IDENTIFICATION</scope>
</reference>
<keyword evidence="2" id="KW-0677">Repeat</keyword>
<dbReference type="STRING" id="70667.A0A183S7E8"/>
<keyword evidence="4" id="KW-0862">Zinc</keyword>
<dbReference type="GO" id="GO:0000976">
    <property type="term" value="F:transcription cis-regulatory region binding"/>
    <property type="evidence" value="ECO:0007669"/>
    <property type="project" value="TreeGrafter"/>
</dbReference>
<dbReference type="PANTHER" id="PTHR45988">
    <property type="entry name" value="C2H2 TYPE ZINC FINGER TRANSCRIPTION FACTOR FAMILY-RELATED"/>
    <property type="match status" value="1"/>
</dbReference>
<evidence type="ECO:0000313" key="9">
    <source>
        <dbReference type="EMBL" id="VDL83352.1"/>
    </source>
</evidence>
<sequence length="361" mass="39350">MLLWPPLTGTQLLPVAPQSRFLPSGHTPGHRHDRRAKQAEGLRCCVCLHTRNCKSPRRPGRTSPWINPAWRSSVKTGSAIYEANRIAAVKAKRAARKSVAPRTNIVDAQALPTCPRCQRIFRARIHLVGHIRTQCTNNPTIPISMSNSANPPLDSATLTPGINSISRTIIETTSQYASPVTHTTAFTTTTISNGDSLLNCSQCDRTFTSRIGLVGHLRIHRTEIGEPVLGAPSHSRDRRLHCPHCPRAFTNRMGLFGHMRIHGSRIHRSANKTDKSCTPAAPDILSAPATPTTMNDIPQPLPISPAHTAPTTSTQASAWSVTCESIARRLVNQCLGLRHTVATPAFTALTAPAHLHTAWAY</sequence>
<name>A0A183S7E8_SCHSO</name>
<dbReference type="SUPFAM" id="SSF57667">
    <property type="entry name" value="beta-beta-alpha zinc fingers"/>
    <property type="match status" value="1"/>
</dbReference>
<evidence type="ECO:0000256" key="4">
    <source>
        <dbReference type="ARBA" id="ARBA00022833"/>
    </source>
</evidence>
<evidence type="ECO:0000256" key="3">
    <source>
        <dbReference type="ARBA" id="ARBA00022771"/>
    </source>
</evidence>
<dbReference type="OrthoDB" id="6220440at2759"/>
<evidence type="ECO:0000256" key="6">
    <source>
        <dbReference type="ARBA" id="ARBA00023163"/>
    </source>
</evidence>
<keyword evidence="6" id="KW-0804">Transcription</keyword>
<dbReference type="InterPro" id="IPR044653">
    <property type="entry name" value="AZF1/2/3-like"/>
</dbReference>
<organism evidence="11">
    <name type="scientific">Schistocephalus solidus</name>
    <name type="common">Tapeworm</name>
    <dbReference type="NCBI Taxonomy" id="70667"/>
    <lineage>
        <taxon>Eukaryota</taxon>
        <taxon>Metazoa</taxon>
        <taxon>Spiralia</taxon>
        <taxon>Lophotrochozoa</taxon>
        <taxon>Platyhelminthes</taxon>
        <taxon>Cestoda</taxon>
        <taxon>Eucestoda</taxon>
        <taxon>Diphyllobothriidea</taxon>
        <taxon>Diphyllobothriidae</taxon>
        <taxon>Schistocephalus</taxon>
    </lineage>
</organism>
<gene>
    <name evidence="9" type="ORF">SSLN_LOCUS146</name>
</gene>
<dbReference type="PROSITE" id="PS50157">
    <property type="entry name" value="ZINC_FINGER_C2H2_2"/>
    <property type="match status" value="3"/>
</dbReference>
<keyword evidence="3 7" id="KW-0863">Zinc-finger</keyword>